<dbReference type="PANTHER" id="PTHR21432:SF20">
    <property type="entry name" value="ACETYL-COA HYDROLASE"/>
    <property type="match status" value="1"/>
</dbReference>
<sequence>MPKLFSDPDALAEEIIRDVGTDLVVGLPLGLGKANHVVNALYARACADPDIKLTLLSALTLEKPRPKGLIEHRFITPVIDRLFGGYPDLAYADALRAGRLPPNINVIEFFFLAGRWLHVPVAQQNYISANYTHAASYLLARGLNVVTQLVARRIVEGEPRYSLSCNTDTTLDVLRERRAGRASFKLIAQVNSELPFMPGAGDLAAEEFSAVLESAATDFPLFAPPSEPISDAKYAIGLNAASLVRDGGTLQIGIGQIGDALAQGLILRHRDGKAFHEVMARLSPVRPAVAQEAGAFETGLYGVSEMLTEAFIGLIDANILKRAVDGVVLHGAFFLGPKSFYRALREMPPDQIARIQMVPVSFTNELYGDEEQKRRARIDARFVNNTMMATLLGAAVSDGLDDGQVVSGVGGQYNFVAQAFALKGARSVLALEATRQAGRALKSNILWHYGHETIPRHLRDVFVTEYGVADLRGKSDVDVIAAMLAISDSRFQDELARHAKDAGKLPRGYDIPAAYRENHPERIAAAVKPARDAGLLPSFPFGCDFTDVELRLIPALEILQGAQRSPPALAGLLWQGLMRMPDAADEACLARLGLDRPKTWPERGYRALVSAALARSRAG</sequence>
<protein>
    <submittedName>
        <fullName evidence="2">Acetyl-CoA hydrolase</fullName>
    </submittedName>
</protein>
<dbReference type="InterPro" id="IPR026888">
    <property type="entry name" value="AcetylCoA_hyd_C"/>
</dbReference>
<dbReference type="Pfam" id="PF13336">
    <property type="entry name" value="AcetylCoA_hyd_C"/>
    <property type="match status" value="1"/>
</dbReference>
<keyword evidence="3" id="KW-1185">Reference proteome</keyword>
<name>A0A7S9DCS5_9BRAD</name>
<dbReference type="InterPro" id="IPR038460">
    <property type="entry name" value="AcetylCoA_hyd_C_sf"/>
</dbReference>
<evidence type="ECO:0000259" key="1">
    <source>
        <dbReference type="Pfam" id="PF13336"/>
    </source>
</evidence>
<dbReference type="KEGG" id="bcou:IC761_24265"/>
<dbReference type="InterPro" id="IPR046433">
    <property type="entry name" value="ActCoA_hydro"/>
</dbReference>
<feature type="domain" description="Acetyl-CoA hydrolase/transferase C-terminal" evidence="1">
    <location>
        <begin position="336"/>
        <end position="499"/>
    </location>
</feature>
<dbReference type="GO" id="GO:0016787">
    <property type="term" value="F:hydrolase activity"/>
    <property type="evidence" value="ECO:0007669"/>
    <property type="project" value="UniProtKB-KW"/>
</dbReference>
<gene>
    <name evidence="2" type="ORF">IC761_24265</name>
</gene>
<dbReference type="AlphaFoldDB" id="A0A7S9DCS5"/>
<evidence type="ECO:0000313" key="2">
    <source>
        <dbReference type="EMBL" id="QPF95306.1"/>
    </source>
</evidence>
<accession>A0A7S9DCS5</accession>
<evidence type="ECO:0000313" key="3">
    <source>
        <dbReference type="Proteomes" id="UP000594621"/>
    </source>
</evidence>
<dbReference type="Gene3D" id="3.30.750.70">
    <property type="entry name" value="4-hydroxybutyrate coenzyme like domains"/>
    <property type="match status" value="1"/>
</dbReference>
<organism evidence="2 3">
    <name type="scientific">Bradyrhizobium commune</name>
    <dbReference type="NCBI Taxonomy" id="83627"/>
    <lineage>
        <taxon>Bacteria</taxon>
        <taxon>Pseudomonadati</taxon>
        <taxon>Pseudomonadota</taxon>
        <taxon>Alphaproteobacteria</taxon>
        <taxon>Hyphomicrobiales</taxon>
        <taxon>Nitrobacteraceae</taxon>
        <taxon>Bradyrhizobium</taxon>
    </lineage>
</organism>
<keyword evidence="2" id="KW-0378">Hydrolase</keyword>
<dbReference type="InterPro" id="IPR037171">
    <property type="entry name" value="NagB/RpiA_transferase-like"/>
</dbReference>
<dbReference type="Proteomes" id="UP000594621">
    <property type="component" value="Chromosome"/>
</dbReference>
<dbReference type="GO" id="GO:0008775">
    <property type="term" value="F:acetate CoA-transferase activity"/>
    <property type="evidence" value="ECO:0007669"/>
    <property type="project" value="InterPro"/>
</dbReference>
<dbReference type="SUPFAM" id="SSF100950">
    <property type="entry name" value="NagB/RpiA/CoA transferase-like"/>
    <property type="match status" value="1"/>
</dbReference>
<reference evidence="2 3" key="1">
    <citation type="submission" date="2020-09" db="EMBL/GenBank/DDBJ databases">
        <title>Complete genomes of bradyrhizobia occurring on native shrubby legumes in Australia.</title>
        <authorList>
            <person name="Lafay B."/>
        </authorList>
    </citation>
    <scope>NUCLEOTIDE SEQUENCE [LARGE SCALE GENOMIC DNA]</scope>
    <source>
        <strain evidence="2 3">BDV5040</strain>
    </source>
</reference>
<dbReference type="Gene3D" id="3.40.1080.20">
    <property type="entry name" value="Acetyl-CoA hydrolase/transferase C-terminal domain"/>
    <property type="match status" value="1"/>
</dbReference>
<dbReference type="RefSeq" id="WP_195804761.1">
    <property type="nucleotide sequence ID" value="NZ_CP061379.1"/>
</dbReference>
<dbReference type="PANTHER" id="PTHR21432">
    <property type="entry name" value="ACETYL-COA HYDROLASE-RELATED"/>
    <property type="match status" value="1"/>
</dbReference>
<dbReference type="EMBL" id="CP061379">
    <property type="protein sequence ID" value="QPF95306.1"/>
    <property type="molecule type" value="Genomic_DNA"/>
</dbReference>
<dbReference type="Gene3D" id="3.40.1080.10">
    <property type="entry name" value="Glutaconate Coenzyme A-transferase"/>
    <property type="match status" value="1"/>
</dbReference>
<dbReference type="GO" id="GO:0006083">
    <property type="term" value="P:acetate metabolic process"/>
    <property type="evidence" value="ECO:0007669"/>
    <property type="project" value="InterPro"/>
</dbReference>
<proteinExistence type="predicted"/>